<dbReference type="InterPro" id="IPR050796">
    <property type="entry name" value="SCF_F-box_component"/>
</dbReference>
<gene>
    <name evidence="2" type="ORF">SSX86_023620</name>
</gene>
<evidence type="ECO:0000259" key="1">
    <source>
        <dbReference type="PROSITE" id="PS50181"/>
    </source>
</evidence>
<dbReference type="NCBIfam" id="TIGR01640">
    <property type="entry name" value="F_box_assoc_1"/>
    <property type="match status" value="1"/>
</dbReference>
<name>A0AAP0CRD7_9ASTR</name>
<dbReference type="Pfam" id="PF07734">
    <property type="entry name" value="FBA_1"/>
    <property type="match status" value="1"/>
</dbReference>
<dbReference type="Gene3D" id="1.20.1280.50">
    <property type="match status" value="1"/>
</dbReference>
<evidence type="ECO:0000313" key="3">
    <source>
        <dbReference type="Proteomes" id="UP001408789"/>
    </source>
</evidence>
<dbReference type="InterPro" id="IPR017451">
    <property type="entry name" value="F-box-assoc_interact_dom"/>
</dbReference>
<organism evidence="2 3">
    <name type="scientific">Deinandra increscens subsp. villosa</name>
    <dbReference type="NCBI Taxonomy" id="3103831"/>
    <lineage>
        <taxon>Eukaryota</taxon>
        <taxon>Viridiplantae</taxon>
        <taxon>Streptophyta</taxon>
        <taxon>Embryophyta</taxon>
        <taxon>Tracheophyta</taxon>
        <taxon>Spermatophyta</taxon>
        <taxon>Magnoliopsida</taxon>
        <taxon>eudicotyledons</taxon>
        <taxon>Gunneridae</taxon>
        <taxon>Pentapetalae</taxon>
        <taxon>asterids</taxon>
        <taxon>campanulids</taxon>
        <taxon>Asterales</taxon>
        <taxon>Asteraceae</taxon>
        <taxon>Asteroideae</taxon>
        <taxon>Heliantheae alliance</taxon>
        <taxon>Madieae</taxon>
        <taxon>Madiinae</taxon>
        <taxon>Deinandra</taxon>
    </lineage>
</organism>
<dbReference type="PANTHER" id="PTHR31672:SF13">
    <property type="entry name" value="F-BOX PROTEIN CPR30-LIKE"/>
    <property type="match status" value="1"/>
</dbReference>
<dbReference type="InterPro" id="IPR001810">
    <property type="entry name" value="F-box_dom"/>
</dbReference>
<dbReference type="Pfam" id="PF00646">
    <property type="entry name" value="F-box"/>
    <property type="match status" value="1"/>
</dbReference>
<dbReference type="PROSITE" id="PS50181">
    <property type="entry name" value="FBOX"/>
    <property type="match status" value="1"/>
</dbReference>
<dbReference type="Proteomes" id="UP001408789">
    <property type="component" value="Unassembled WGS sequence"/>
</dbReference>
<dbReference type="EMBL" id="JBCNJP010000023">
    <property type="protein sequence ID" value="KAK9058777.1"/>
    <property type="molecule type" value="Genomic_DNA"/>
</dbReference>
<keyword evidence="3" id="KW-1185">Reference proteome</keyword>
<dbReference type="CDD" id="cd22157">
    <property type="entry name" value="F-box_AtFBW1-like"/>
    <property type="match status" value="1"/>
</dbReference>
<dbReference type="InterPro" id="IPR006527">
    <property type="entry name" value="F-box-assoc_dom_typ1"/>
</dbReference>
<sequence>MAANFFLPDDIMCNIIARLPAKPLLRFRCVSRYWNRILREPNFMKLRSRKTIILPNSKGFVMIDHHQYQNSSIFRRCYPIDARGRRAMIGNNNGIVLFAILDILVLYNPFTGSAELLPDPPSRYYRDAYGFGHGTATPDDVKIVRFKQLDNTYDVYSFKESSWSSWRSSKYNFIKFEHDTGHFVNGFLYWVASGRSVLIAVNLEDITLLEICLPFDRKRCYLSPLGTENGCLCLLHPIGDMVFDMWVMTPTPQEEWSKIHSFKLALNEVYTYPVSILDGKRILVWNPNIKKLILYDTSKDSYETFDNIPITNSLNLRNLRVVEFVESLASPSHISSFEE</sequence>
<protein>
    <recommendedName>
        <fullName evidence="1">F-box domain-containing protein</fullName>
    </recommendedName>
</protein>
<proteinExistence type="predicted"/>
<dbReference type="SMART" id="SM00256">
    <property type="entry name" value="FBOX"/>
    <property type="match status" value="1"/>
</dbReference>
<evidence type="ECO:0000313" key="2">
    <source>
        <dbReference type="EMBL" id="KAK9058777.1"/>
    </source>
</evidence>
<feature type="domain" description="F-box" evidence="1">
    <location>
        <begin position="7"/>
        <end position="46"/>
    </location>
</feature>
<reference evidence="2 3" key="1">
    <citation type="submission" date="2024-04" db="EMBL/GenBank/DDBJ databases">
        <title>The reference genome of an endangered Asteraceae, Deinandra increscens subsp. villosa, native to the Central Coast of California.</title>
        <authorList>
            <person name="Guilliams M."/>
            <person name="Hasenstab-Lehman K."/>
            <person name="Meyer R."/>
            <person name="Mcevoy S."/>
        </authorList>
    </citation>
    <scope>NUCLEOTIDE SEQUENCE [LARGE SCALE GENOMIC DNA]</scope>
    <source>
        <tissue evidence="2">Leaf</tissue>
    </source>
</reference>
<dbReference type="PANTHER" id="PTHR31672">
    <property type="entry name" value="BNACNNG10540D PROTEIN"/>
    <property type="match status" value="1"/>
</dbReference>
<dbReference type="AlphaFoldDB" id="A0AAP0CRD7"/>
<dbReference type="InterPro" id="IPR036047">
    <property type="entry name" value="F-box-like_dom_sf"/>
</dbReference>
<comment type="caution">
    <text evidence="2">The sequence shown here is derived from an EMBL/GenBank/DDBJ whole genome shotgun (WGS) entry which is preliminary data.</text>
</comment>
<dbReference type="SUPFAM" id="SSF81383">
    <property type="entry name" value="F-box domain"/>
    <property type="match status" value="1"/>
</dbReference>
<accession>A0AAP0CRD7</accession>